<keyword evidence="2" id="KW-1185">Reference proteome</keyword>
<accession>A0A6G4XGL6</accession>
<dbReference type="RefSeq" id="WP_165331821.1">
    <property type="nucleotide sequence ID" value="NZ_JAAKZW010000032.1"/>
</dbReference>
<organism evidence="1 2">
    <name type="scientific">Streptomyces mesophilus</name>
    <dbReference type="NCBI Taxonomy" id="1775132"/>
    <lineage>
        <taxon>Bacteria</taxon>
        <taxon>Bacillati</taxon>
        <taxon>Actinomycetota</taxon>
        <taxon>Actinomycetes</taxon>
        <taxon>Kitasatosporales</taxon>
        <taxon>Streptomycetaceae</taxon>
        <taxon>Streptomyces</taxon>
    </lineage>
</organism>
<reference evidence="1 2" key="1">
    <citation type="submission" date="2020-02" db="EMBL/GenBank/DDBJ databases">
        <title>Whole-genome analyses of novel actinobacteria.</title>
        <authorList>
            <person name="Sahin N."/>
            <person name="Tokatli A."/>
        </authorList>
    </citation>
    <scope>NUCLEOTIDE SEQUENCE [LARGE SCALE GENOMIC DNA]</scope>
    <source>
        <strain evidence="1 2">YC504</strain>
    </source>
</reference>
<dbReference type="AlphaFoldDB" id="A0A6G4XGL6"/>
<gene>
    <name evidence="1" type="ORF">G6045_11715</name>
</gene>
<dbReference type="Proteomes" id="UP000481109">
    <property type="component" value="Unassembled WGS sequence"/>
</dbReference>
<protein>
    <submittedName>
        <fullName evidence="1">Uncharacterized protein</fullName>
    </submittedName>
</protein>
<name>A0A6G4XGL6_9ACTN</name>
<comment type="caution">
    <text evidence="1">The sequence shown here is derived from an EMBL/GenBank/DDBJ whole genome shotgun (WGS) entry which is preliminary data.</text>
</comment>
<sequence length="193" mass="21098">MDNAIWVAVIGGASALLGASTGAWATFVHEKRRHDLAMQQELARRALDREQQTFETERELYKTFTLLISETGSLVRHMVGISQLLGRFDASALGAEGQRARLGGIVEQYVALRPELRRIIAHLYLEAPDQLASVAANAFTAAEQVCAGIIFGADAPSMDEAERVFGNARDEFNSLAKQKITLSTGQPPSQSRR</sequence>
<evidence type="ECO:0000313" key="2">
    <source>
        <dbReference type="Proteomes" id="UP000481109"/>
    </source>
</evidence>
<evidence type="ECO:0000313" key="1">
    <source>
        <dbReference type="EMBL" id="NGO76322.1"/>
    </source>
</evidence>
<proteinExistence type="predicted"/>
<dbReference type="EMBL" id="JAAKZW010000032">
    <property type="protein sequence ID" value="NGO76322.1"/>
    <property type="molecule type" value="Genomic_DNA"/>
</dbReference>